<protein>
    <submittedName>
        <fullName evidence="1">Uncharacterized protein</fullName>
    </submittedName>
</protein>
<evidence type="ECO:0000313" key="1">
    <source>
        <dbReference type="EMBL" id="KAL3417809.1"/>
    </source>
</evidence>
<name>A0ABR4P3C1_9HELO</name>
<dbReference type="EMBL" id="JBFCZG010000010">
    <property type="protein sequence ID" value="KAL3417809.1"/>
    <property type="molecule type" value="Genomic_DNA"/>
</dbReference>
<gene>
    <name evidence="1" type="ORF">PVAG01_10819</name>
</gene>
<keyword evidence="2" id="KW-1185">Reference proteome</keyword>
<accession>A0ABR4P3C1</accession>
<comment type="caution">
    <text evidence="1">The sequence shown here is derived from an EMBL/GenBank/DDBJ whole genome shotgun (WGS) entry which is preliminary data.</text>
</comment>
<sequence>MATPQEELAALFSRNLSLQNNPYAAPQEVVQEKTPEPEPYTYSITQHYHHSNHVVPQQPSRPASEPPQTDQLTTDIILSRHGVDSANLSPSQLELFRSAEAGQQMRLIELWRICPPSYGDLSQEVVWQSTSFHQEEAMAKLRYERQMLEERMSRTQDQQMESAEDAMSDDSITVPLTPIQGGDGRWSGLTGSAEPYMSSGYEMLAAREYEQSKPEVKDVYSHFGTAVGGPKYNQATDPVYNSGRDWHEQQQQQAMENQYGAFQQTNNTWGGANSGVYHGEDEEML</sequence>
<evidence type="ECO:0000313" key="2">
    <source>
        <dbReference type="Proteomes" id="UP001629113"/>
    </source>
</evidence>
<dbReference type="Proteomes" id="UP001629113">
    <property type="component" value="Unassembled WGS sequence"/>
</dbReference>
<organism evidence="1 2">
    <name type="scientific">Phlyctema vagabunda</name>
    <dbReference type="NCBI Taxonomy" id="108571"/>
    <lineage>
        <taxon>Eukaryota</taxon>
        <taxon>Fungi</taxon>
        <taxon>Dikarya</taxon>
        <taxon>Ascomycota</taxon>
        <taxon>Pezizomycotina</taxon>
        <taxon>Leotiomycetes</taxon>
        <taxon>Helotiales</taxon>
        <taxon>Dermateaceae</taxon>
        <taxon>Phlyctema</taxon>
    </lineage>
</organism>
<reference evidence="1 2" key="1">
    <citation type="submission" date="2024-06" db="EMBL/GenBank/DDBJ databases">
        <title>Complete genome of Phlyctema vagabunda strain 19-DSS-EL-015.</title>
        <authorList>
            <person name="Fiorenzani C."/>
        </authorList>
    </citation>
    <scope>NUCLEOTIDE SEQUENCE [LARGE SCALE GENOMIC DNA]</scope>
    <source>
        <strain evidence="1 2">19-DSS-EL-015</strain>
    </source>
</reference>
<proteinExistence type="predicted"/>